<dbReference type="PROSITE" id="PS00455">
    <property type="entry name" value="AMP_BINDING"/>
    <property type="match status" value="1"/>
</dbReference>
<evidence type="ECO:0000256" key="1">
    <source>
        <dbReference type="ARBA" id="ARBA00006432"/>
    </source>
</evidence>
<dbReference type="RefSeq" id="WP_376850768.1">
    <property type="nucleotide sequence ID" value="NZ_JBHSMF010000009.1"/>
</dbReference>
<evidence type="ECO:0000259" key="5">
    <source>
        <dbReference type="Pfam" id="PF00501"/>
    </source>
</evidence>
<dbReference type="InterPro" id="IPR025110">
    <property type="entry name" value="AMP-bd_C"/>
</dbReference>
<evidence type="ECO:0000256" key="2">
    <source>
        <dbReference type="ARBA" id="ARBA00022598"/>
    </source>
</evidence>
<dbReference type="GO" id="GO:0016874">
    <property type="term" value="F:ligase activity"/>
    <property type="evidence" value="ECO:0007669"/>
    <property type="project" value="UniProtKB-KW"/>
</dbReference>
<dbReference type="EMBL" id="JBHSMF010000009">
    <property type="protein sequence ID" value="MFC5498683.1"/>
    <property type="molecule type" value="Genomic_DNA"/>
</dbReference>
<sequence>MHSTMMDVPLSINHLLERAGRLFAGNEIVSRLPDKSLRRHSFGDFHRRARALASALKKMGMKKGDRVATLCWNHHAHLECYFGIPAAGGVMHTLNLRLSPDEIGWIAGDAQDRFLVVDDVLLPLYRQVAPLHKFEQVIVVPFSGAPVAPDFIDYERLLADADPDGFEYEPHAEDDPVAMCYTSGTTGRPKGVVYSHRSTVLHTLVASLGDFWGLRGTDVVLPVTPMFHANSWGIPYGAVMLGVKLVFPGPHLHPEDLLDLMQLEPPTLALGVPTIWMSLIQAFDASQDEGSPNQGRWTLPRGMRSLVGGAAVPEALIRAFDRHGIWILQGWGMTETSPVCTVSYPRAELRQATQDERYRRAAMAGVPVPLVDLRVRGDDGGDQPWDGSSVGEIQVRGPFITGSYHQVPVDPDKFTDDGWLRTGDVAAVDALGFVRITDRTKDLIKSGGEWISSVDLENAIMGHPAVAEAAVIAIPDLKWSERPLACVVLKPGQAATPEDFSAHLLKHGFAKWQLPDRYEFIDAVPRTSTGKFWKMKLRERFAGHR</sequence>
<feature type="domain" description="AMP-dependent synthetase/ligase" evidence="5">
    <location>
        <begin position="35"/>
        <end position="404"/>
    </location>
</feature>
<comment type="similarity">
    <text evidence="1">Belongs to the ATP-dependent AMP-binding enzyme family.</text>
</comment>
<dbReference type="Pfam" id="PF00501">
    <property type="entry name" value="AMP-binding"/>
    <property type="match status" value="1"/>
</dbReference>
<dbReference type="InterPro" id="IPR042099">
    <property type="entry name" value="ANL_N_sf"/>
</dbReference>
<keyword evidence="3" id="KW-0276">Fatty acid metabolism</keyword>
<gene>
    <name evidence="7" type="ORF">ACFPOE_14140</name>
</gene>
<feature type="domain" description="AMP-binding enzyme C-terminal" evidence="6">
    <location>
        <begin position="456"/>
        <end position="531"/>
    </location>
</feature>
<keyword evidence="2 7" id="KW-0436">Ligase</keyword>
<dbReference type="InterPro" id="IPR045851">
    <property type="entry name" value="AMP-bd_C_sf"/>
</dbReference>
<protein>
    <submittedName>
        <fullName evidence="7">Long-chain fatty acid--CoA ligase</fullName>
    </submittedName>
</protein>
<proteinExistence type="inferred from homology"/>
<dbReference type="Gene3D" id="3.30.300.30">
    <property type="match status" value="1"/>
</dbReference>
<dbReference type="Proteomes" id="UP001596037">
    <property type="component" value="Unassembled WGS sequence"/>
</dbReference>
<dbReference type="NCBIfam" id="NF004837">
    <property type="entry name" value="PRK06187.1"/>
    <property type="match status" value="1"/>
</dbReference>
<dbReference type="PANTHER" id="PTHR43859:SF4">
    <property type="entry name" value="BUTANOATE--COA LIGASE AAE1-RELATED"/>
    <property type="match status" value="1"/>
</dbReference>
<comment type="caution">
    <text evidence="7">The sequence shown here is derived from an EMBL/GenBank/DDBJ whole genome shotgun (WGS) entry which is preliminary data.</text>
</comment>
<keyword evidence="8" id="KW-1185">Reference proteome</keyword>
<evidence type="ECO:0000313" key="8">
    <source>
        <dbReference type="Proteomes" id="UP001596037"/>
    </source>
</evidence>
<evidence type="ECO:0000256" key="4">
    <source>
        <dbReference type="ARBA" id="ARBA00023098"/>
    </source>
</evidence>
<name>A0ABW0NHT2_9BURK</name>
<evidence type="ECO:0000313" key="7">
    <source>
        <dbReference type="EMBL" id="MFC5498683.1"/>
    </source>
</evidence>
<evidence type="ECO:0000259" key="6">
    <source>
        <dbReference type="Pfam" id="PF13193"/>
    </source>
</evidence>
<organism evidence="7 8">
    <name type="scientific">Caenimonas terrae</name>
    <dbReference type="NCBI Taxonomy" id="696074"/>
    <lineage>
        <taxon>Bacteria</taxon>
        <taxon>Pseudomonadati</taxon>
        <taxon>Pseudomonadota</taxon>
        <taxon>Betaproteobacteria</taxon>
        <taxon>Burkholderiales</taxon>
        <taxon>Comamonadaceae</taxon>
        <taxon>Caenimonas</taxon>
    </lineage>
</organism>
<dbReference type="InterPro" id="IPR000873">
    <property type="entry name" value="AMP-dep_synth/lig_dom"/>
</dbReference>
<evidence type="ECO:0000256" key="3">
    <source>
        <dbReference type="ARBA" id="ARBA00022832"/>
    </source>
</evidence>
<reference evidence="8" key="1">
    <citation type="journal article" date="2019" name="Int. J. Syst. Evol. Microbiol.">
        <title>The Global Catalogue of Microorganisms (GCM) 10K type strain sequencing project: providing services to taxonomists for standard genome sequencing and annotation.</title>
        <authorList>
            <consortium name="The Broad Institute Genomics Platform"/>
            <consortium name="The Broad Institute Genome Sequencing Center for Infectious Disease"/>
            <person name="Wu L."/>
            <person name="Ma J."/>
        </authorList>
    </citation>
    <scope>NUCLEOTIDE SEQUENCE [LARGE SCALE GENOMIC DNA]</scope>
    <source>
        <strain evidence="8">CCUG 57401</strain>
    </source>
</reference>
<dbReference type="Gene3D" id="3.40.50.12780">
    <property type="entry name" value="N-terminal domain of ligase-like"/>
    <property type="match status" value="1"/>
</dbReference>
<dbReference type="PANTHER" id="PTHR43859">
    <property type="entry name" value="ACYL-ACTIVATING ENZYME"/>
    <property type="match status" value="1"/>
</dbReference>
<dbReference type="InterPro" id="IPR020845">
    <property type="entry name" value="AMP-binding_CS"/>
</dbReference>
<keyword evidence="4" id="KW-0443">Lipid metabolism</keyword>
<dbReference type="SUPFAM" id="SSF56801">
    <property type="entry name" value="Acetyl-CoA synthetase-like"/>
    <property type="match status" value="1"/>
</dbReference>
<accession>A0ABW0NHT2</accession>
<dbReference type="Pfam" id="PF13193">
    <property type="entry name" value="AMP-binding_C"/>
    <property type="match status" value="1"/>
</dbReference>
<dbReference type="CDD" id="cd12119">
    <property type="entry name" value="ttLC_FACS_AlkK_like"/>
    <property type="match status" value="1"/>
</dbReference>